<evidence type="ECO:0000256" key="5">
    <source>
        <dbReference type="ARBA" id="ARBA00023133"/>
    </source>
</evidence>
<dbReference type="InterPro" id="IPR044878">
    <property type="entry name" value="UbiA_sf"/>
</dbReference>
<feature type="transmembrane region" description="Helical" evidence="8">
    <location>
        <begin position="192"/>
        <end position="216"/>
    </location>
</feature>
<dbReference type="AlphaFoldDB" id="A0A381TRN7"/>
<dbReference type="InterPro" id="IPR000537">
    <property type="entry name" value="UbiA_prenyltransferase"/>
</dbReference>
<reference evidence="9" key="1">
    <citation type="submission" date="2018-05" db="EMBL/GenBank/DDBJ databases">
        <authorList>
            <person name="Lanie J.A."/>
            <person name="Ng W.-L."/>
            <person name="Kazmierczak K.M."/>
            <person name="Andrzejewski T.M."/>
            <person name="Davidsen T.M."/>
            <person name="Wayne K.J."/>
            <person name="Tettelin H."/>
            <person name="Glass J.I."/>
            <person name="Rusch D."/>
            <person name="Podicherti R."/>
            <person name="Tsui H.-C.T."/>
            <person name="Winkler M.E."/>
        </authorList>
    </citation>
    <scope>NUCLEOTIDE SEQUENCE</scope>
</reference>
<dbReference type="Pfam" id="PF01040">
    <property type="entry name" value="UbiA"/>
    <property type="match status" value="1"/>
</dbReference>
<feature type="transmembrane region" description="Helical" evidence="8">
    <location>
        <begin position="165"/>
        <end position="186"/>
    </location>
</feature>
<evidence type="ECO:0000256" key="8">
    <source>
        <dbReference type="SAM" id="Phobius"/>
    </source>
</evidence>
<feature type="non-terminal residue" evidence="9">
    <location>
        <position position="265"/>
    </location>
</feature>
<dbReference type="GO" id="GO:0005739">
    <property type="term" value="C:mitochondrion"/>
    <property type="evidence" value="ECO:0007669"/>
    <property type="project" value="TreeGrafter"/>
</dbReference>
<proteinExistence type="predicted"/>
<evidence type="ECO:0000256" key="6">
    <source>
        <dbReference type="ARBA" id="ARBA00023136"/>
    </source>
</evidence>
<dbReference type="GO" id="GO:0006784">
    <property type="term" value="P:heme A biosynthetic process"/>
    <property type="evidence" value="ECO:0007669"/>
    <property type="project" value="TreeGrafter"/>
</dbReference>
<keyword evidence="3 8" id="KW-0812">Transmembrane</keyword>
<evidence type="ECO:0000256" key="4">
    <source>
        <dbReference type="ARBA" id="ARBA00022989"/>
    </source>
</evidence>
<protein>
    <recommendedName>
        <fullName evidence="10">Heme o synthase</fullName>
    </recommendedName>
</protein>
<dbReference type="InterPro" id="IPR006369">
    <property type="entry name" value="Protohaem_IX_farnesylTrfase"/>
</dbReference>
<feature type="transmembrane region" description="Helical" evidence="8">
    <location>
        <begin position="69"/>
        <end position="93"/>
    </location>
</feature>
<evidence type="ECO:0000256" key="7">
    <source>
        <dbReference type="SAM" id="MobiDB-lite"/>
    </source>
</evidence>
<dbReference type="CDD" id="cd13957">
    <property type="entry name" value="PT_UbiA_Cox10"/>
    <property type="match status" value="1"/>
</dbReference>
<keyword evidence="4 8" id="KW-1133">Transmembrane helix</keyword>
<dbReference type="Gene3D" id="1.10.357.140">
    <property type="entry name" value="UbiA prenyltransferase"/>
    <property type="match status" value="1"/>
</dbReference>
<dbReference type="NCBIfam" id="TIGR01473">
    <property type="entry name" value="cyoE_ctaB"/>
    <property type="match status" value="1"/>
</dbReference>
<feature type="transmembrane region" description="Helical" evidence="8">
    <location>
        <begin position="47"/>
        <end position="63"/>
    </location>
</feature>
<evidence type="ECO:0000256" key="2">
    <source>
        <dbReference type="ARBA" id="ARBA00022679"/>
    </source>
</evidence>
<gene>
    <name evidence="9" type="ORF">METZ01_LOCUS69577</name>
</gene>
<evidence type="ECO:0008006" key="10">
    <source>
        <dbReference type="Google" id="ProtNLM"/>
    </source>
</evidence>
<feature type="transmembrane region" description="Helical" evidence="8">
    <location>
        <begin position="114"/>
        <end position="134"/>
    </location>
</feature>
<sequence length="265" mass="27826">VIESRKPEPGKVEAGITGTGVKPLGDASPRGKGETAGALYELTKPGIAAYVMLTAGVSYYVAARGQVDALPVAHTLVGVALGTGGALALNQYVERDVDALMKRTRTRPLPSGRLRPGEALAFGWGLLIAGLIYLGLTVGWLPSVLTAASAAAYILAYTPLKTRSYLATLVGAVPGAFPALIGWSAATGTVEFGGVVLFCIAFLWQLPHVLALAWLLREDFARVGFFLSPPTDPQGVRIGRHIVYHSVSLLVLSTFPTILGMTGWT</sequence>
<name>A0A381TRN7_9ZZZZ</name>
<dbReference type="GO" id="GO:0016020">
    <property type="term" value="C:membrane"/>
    <property type="evidence" value="ECO:0007669"/>
    <property type="project" value="UniProtKB-SubCell"/>
</dbReference>
<comment type="subcellular location">
    <subcellularLocation>
        <location evidence="1">Membrane</location>
        <topology evidence="1">Multi-pass membrane protein</topology>
    </subcellularLocation>
</comment>
<feature type="region of interest" description="Disordered" evidence="7">
    <location>
        <begin position="1"/>
        <end position="30"/>
    </location>
</feature>
<evidence type="ECO:0000256" key="3">
    <source>
        <dbReference type="ARBA" id="ARBA00022692"/>
    </source>
</evidence>
<keyword evidence="2" id="KW-0808">Transferase</keyword>
<accession>A0A381TRN7</accession>
<keyword evidence="5" id="KW-0350">Heme biosynthesis</keyword>
<dbReference type="PANTHER" id="PTHR43448:SF2">
    <property type="entry name" value="PROTOHEME IX FARNESYLTRANSFERASE, MITOCHONDRIAL"/>
    <property type="match status" value="1"/>
</dbReference>
<feature type="compositionally biased region" description="Basic and acidic residues" evidence="7">
    <location>
        <begin position="1"/>
        <end position="11"/>
    </location>
</feature>
<evidence type="ECO:0000256" key="1">
    <source>
        <dbReference type="ARBA" id="ARBA00004141"/>
    </source>
</evidence>
<feature type="transmembrane region" description="Helical" evidence="8">
    <location>
        <begin position="242"/>
        <end position="264"/>
    </location>
</feature>
<organism evidence="9">
    <name type="scientific">marine metagenome</name>
    <dbReference type="NCBI Taxonomy" id="408172"/>
    <lineage>
        <taxon>unclassified sequences</taxon>
        <taxon>metagenomes</taxon>
        <taxon>ecological metagenomes</taxon>
    </lineage>
</organism>
<dbReference type="EMBL" id="UINC01004769">
    <property type="protein sequence ID" value="SVA16723.1"/>
    <property type="molecule type" value="Genomic_DNA"/>
</dbReference>
<dbReference type="GO" id="GO:0008495">
    <property type="term" value="F:protoheme IX farnesyltransferase activity"/>
    <property type="evidence" value="ECO:0007669"/>
    <property type="project" value="InterPro"/>
</dbReference>
<feature type="non-terminal residue" evidence="9">
    <location>
        <position position="1"/>
    </location>
</feature>
<evidence type="ECO:0000313" key="9">
    <source>
        <dbReference type="EMBL" id="SVA16723.1"/>
    </source>
</evidence>
<keyword evidence="6 8" id="KW-0472">Membrane</keyword>
<dbReference type="PANTHER" id="PTHR43448">
    <property type="entry name" value="PROTOHEME IX FARNESYLTRANSFERASE, MITOCHONDRIAL"/>
    <property type="match status" value="1"/>
</dbReference>